<feature type="chain" id="PRO_5029002699" description="DUF4148 domain-containing protein" evidence="2">
    <location>
        <begin position="24"/>
        <end position="85"/>
    </location>
</feature>
<organism evidence="3 4">
    <name type="scientific">Paraburkholderia ultramafica</name>
    <dbReference type="NCBI Taxonomy" id="1544867"/>
    <lineage>
        <taxon>Bacteria</taxon>
        <taxon>Pseudomonadati</taxon>
        <taxon>Pseudomonadota</taxon>
        <taxon>Betaproteobacteria</taxon>
        <taxon>Burkholderiales</taxon>
        <taxon>Burkholderiaceae</taxon>
        <taxon>Paraburkholderia</taxon>
    </lineage>
</organism>
<feature type="signal peptide" evidence="2">
    <location>
        <begin position="1"/>
        <end position="23"/>
    </location>
</feature>
<evidence type="ECO:0000256" key="2">
    <source>
        <dbReference type="SAM" id="SignalP"/>
    </source>
</evidence>
<protein>
    <recommendedName>
        <fullName evidence="5">DUF4148 domain-containing protein</fullName>
    </recommendedName>
</protein>
<evidence type="ECO:0008006" key="5">
    <source>
        <dbReference type="Google" id="ProtNLM"/>
    </source>
</evidence>
<dbReference type="AlphaFoldDB" id="A0A6S7B6Y0"/>
<name>A0A6S7B6Y0_9BURK</name>
<dbReference type="InterPro" id="IPR025421">
    <property type="entry name" value="DUF4148"/>
</dbReference>
<evidence type="ECO:0000313" key="3">
    <source>
        <dbReference type="EMBL" id="CAB3789703.1"/>
    </source>
</evidence>
<dbReference type="Proteomes" id="UP000494365">
    <property type="component" value="Unassembled WGS sequence"/>
</dbReference>
<dbReference type="Pfam" id="PF13663">
    <property type="entry name" value="DUF4148"/>
    <property type="match status" value="1"/>
</dbReference>
<gene>
    <name evidence="3" type="ORF">LMG28614_02971</name>
</gene>
<keyword evidence="4" id="KW-1185">Reference proteome</keyword>
<sequence>MKNSIVAVLGILFGAASIAPAIAQTSPSMPSDPSPPLTRADVNADLVAWRAAGFKPPINFEHYPANAQQAGRSVAEQRAQASGQH</sequence>
<keyword evidence="2" id="KW-0732">Signal</keyword>
<dbReference type="RefSeq" id="WP_175150249.1">
    <property type="nucleotide sequence ID" value="NZ_CADIKK010000012.1"/>
</dbReference>
<feature type="region of interest" description="Disordered" evidence="1">
    <location>
        <begin position="65"/>
        <end position="85"/>
    </location>
</feature>
<evidence type="ECO:0000256" key="1">
    <source>
        <dbReference type="SAM" id="MobiDB-lite"/>
    </source>
</evidence>
<reference evidence="3 4" key="1">
    <citation type="submission" date="2020-04" db="EMBL/GenBank/DDBJ databases">
        <authorList>
            <person name="De Canck E."/>
        </authorList>
    </citation>
    <scope>NUCLEOTIDE SEQUENCE [LARGE SCALE GENOMIC DNA]</scope>
    <source>
        <strain evidence="3 4">LMG 28614</strain>
    </source>
</reference>
<accession>A0A6S7B6Y0</accession>
<evidence type="ECO:0000313" key="4">
    <source>
        <dbReference type="Proteomes" id="UP000494365"/>
    </source>
</evidence>
<proteinExistence type="predicted"/>
<dbReference type="EMBL" id="CADIKK010000012">
    <property type="protein sequence ID" value="CAB3789703.1"/>
    <property type="molecule type" value="Genomic_DNA"/>
</dbReference>